<dbReference type="PANTHER" id="PTHR38103:SF1">
    <property type="entry name" value="RECOMBINATION-ASSOCIATED PROTEIN RDGC"/>
    <property type="match status" value="1"/>
</dbReference>
<reference evidence="7" key="1">
    <citation type="submission" date="2020-02" db="EMBL/GenBank/DDBJ databases">
        <title>Synteny-based analysis reveals conserved mechanism for high triclosan tolerance in Pseudomonas, as well as instances of horizontal transfer.</title>
        <authorList>
            <person name="Mcfarland A.G."/>
            <person name="Bertucci H.K."/>
            <person name="Litmann E."/>
            <person name="Shen J."/>
            <person name="Huttenhower C."/>
            <person name="Hartmann E.M."/>
        </authorList>
    </citation>
    <scope>NUCLEOTIDE SEQUENCE</scope>
    <source>
        <strain evidence="7">109A1</strain>
    </source>
</reference>
<evidence type="ECO:0000313" key="8">
    <source>
        <dbReference type="Proteomes" id="UP001138621"/>
    </source>
</evidence>
<evidence type="ECO:0000256" key="4">
    <source>
        <dbReference type="ARBA" id="ARBA00022490"/>
    </source>
</evidence>
<evidence type="ECO:0000256" key="1">
    <source>
        <dbReference type="ARBA" id="ARBA00004453"/>
    </source>
</evidence>
<evidence type="ECO:0000256" key="6">
    <source>
        <dbReference type="HAMAP-Rule" id="MF_00194"/>
    </source>
</evidence>
<comment type="caution">
    <text evidence="7">The sequence shown here is derived from an EMBL/GenBank/DDBJ whole genome shotgun (WGS) entry which is preliminary data.</text>
</comment>
<dbReference type="GO" id="GO:0000018">
    <property type="term" value="P:regulation of DNA recombination"/>
    <property type="evidence" value="ECO:0007669"/>
    <property type="project" value="TreeGrafter"/>
</dbReference>
<organism evidence="7 8">
    <name type="scientific">Stutzerimonas stutzeri</name>
    <name type="common">Pseudomonas stutzeri</name>
    <dbReference type="NCBI Taxonomy" id="316"/>
    <lineage>
        <taxon>Bacteria</taxon>
        <taxon>Pseudomonadati</taxon>
        <taxon>Pseudomonadota</taxon>
        <taxon>Gammaproteobacteria</taxon>
        <taxon>Pseudomonadales</taxon>
        <taxon>Pseudomonadaceae</taxon>
        <taxon>Stutzerimonas</taxon>
    </lineage>
</organism>
<name>A0AA40V892_STUST</name>
<dbReference type="GO" id="GO:0043590">
    <property type="term" value="C:bacterial nucleoid"/>
    <property type="evidence" value="ECO:0007669"/>
    <property type="project" value="TreeGrafter"/>
</dbReference>
<comment type="subcellular location">
    <subcellularLocation>
        <location evidence="1 6">Cytoplasm</location>
        <location evidence="1 6">Nucleoid</location>
    </subcellularLocation>
</comment>
<evidence type="ECO:0000256" key="3">
    <source>
        <dbReference type="ARBA" id="ARBA00022296"/>
    </source>
</evidence>
<keyword evidence="5 6" id="KW-0233">DNA recombination</keyword>
<dbReference type="GO" id="GO:0003690">
    <property type="term" value="F:double-stranded DNA binding"/>
    <property type="evidence" value="ECO:0007669"/>
    <property type="project" value="TreeGrafter"/>
</dbReference>
<dbReference type="PANTHER" id="PTHR38103">
    <property type="entry name" value="RECOMBINATION-ASSOCIATED PROTEIN RDGC"/>
    <property type="match status" value="1"/>
</dbReference>
<dbReference type="GO" id="GO:0006310">
    <property type="term" value="P:DNA recombination"/>
    <property type="evidence" value="ECO:0007669"/>
    <property type="project" value="UniProtKB-UniRule"/>
</dbReference>
<dbReference type="NCBIfam" id="NF001464">
    <property type="entry name" value="PRK00321.1-5"/>
    <property type="match status" value="1"/>
</dbReference>
<evidence type="ECO:0000256" key="5">
    <source>
        <dbReference type="ARBA" id="ARBA00023172"/>
    </source>
</evidence>
<dbReference type="RefSeq" id="WP_181122209.1">
    <property type="nucleotide sequence ID" value="NZ_JAAMRD010000020.1"/>
</dbReference>
<accession>A0AA40V892</accession>
<dbReference type="EMBL" id="JAAMRD010000020">
    <property type="protein sequence ID" value="MBA1306641.1"/>
    <property type="molecule type" value="Genomic_DNA"/>
</dbReference>
<dbReference type="Pfam" id="PF04381">
    <property type="entry name" value="RdgC"/>
    <property type="match status" value="1"/>
</dbReference>
<proteinExistence type="inferred from homology"/>
<keyword evidence="4 6" id="KW-0963">Cytoplasm</keyword>
<evidence type="ECO:0000313" key="7">
    <source>
        <dbReference type="EMBL" id="MBA1306641.1"/>
    </source>
</evidence>
<sequence length="306" mass="33568">MWFRNLLVYRLTKEFPVDAEALEVALKEKAARVPGTQEISTVGFIAPLGNKPDAPLVHTVNGLYLIGIRKSERILPGVVVRDAVIDKVDEIETQQGRKVYKKERDQIKDDIVQQLLPHAFIRKSATFAAIDPANQFVYVNCASPAQAETLLSTLREAIGTLPIRPLSVKIAPSATFTEWVRTAKAAQDFYVLSDCEMRDTDEDGGSIGLKQQDLTSDEVKNLLASGKVVTQIGLAWQDKMSFVINDKLQFRKLRFDDLIQDQAVADGGDDAAGQFSASFFLMMSTLGGMLPPLLTSLGGEDVPAGL</sequence>
<comment type="function">
    <text evidence="6">May be involved in recombination.</text>
</comment>
<dbReference type="HAMAP" id="MF_00194">
    <property type="entry name" value="RdgC"/>
    <property type="match status" value="1"/>
</dbReference>
<dbReference type="GO" id="GO:0005737">
    <property type="term" value="C:cytoplasm"/>
    <property type="evidence" value="ECO:0007669"/>
    <property type="project" value="UniProtKB-UniRule"/>
</dbReference>
<dbReference type="AlphaFoldDB" id="A0AA40V892"/>
<gene>
    <name evidence="6 7" type="primary">rdgC</name>
    <name evidence="7" type="ORF">G7024_19785</name>
</gene>
<evidence type="ECO:0000256" key="2">
    <source>
        <dbReference type="ARBA" id="ARBA00008657"/>
    </source>
</evidence>
<dbReference type="Proteomes" id="UP001138621">
    <property type="component" value="Unassembled WGS sequence"/>
</dbReference>
<dbReference type="InterPro" id="IPR007476">
    <property type="entry name" value="RdgC"/>
</dbReference>
<comment type="similarity">
    <text evidence="2 6">Belongs to the RdgC family.</text>
</comment>
<dbReference type="NCBIfam" id="NF001461">
    <property type="entry name" value="PRK00321.1-2"/>
    <property type="match status" value="1"/>
</dbReference>
<protein>
    <recommendedName>
        <fullName evidence="3 6">Recombination-associated protein RdgC</fullName>
    </recommendedName>
</protein>